<organism evidence="6 7">
    <name type="scientific">Eiseniibacteriota bacterium</name>
    <dbReference type="NCBI Taxonomy" id="2212470"/>
    <lineage>
        <taxon>Bacteria</taxon>
        <taxon>Candidatus Eiseniibacteriota</taxon>
    </lineage>
</organism>
<evidence type="ECO:0000256" key="2">
    <source>
        <dbReference type="ARBA" id="ARBA00022723"/>
    </source>
</evidence>
<dbReference type="InterPro" id="IPR050178">
    <property type="entry name" value="AspA/AstE_fam"/>
</dbReference>
<keyword evidence="4" id="KW-0862">Zinc</keyword>
<keyword evidence="3" id="KW-0378">Hydrolase</keyword>
<dbReference type="Gene3D" id="3.40.630.10">
    <property type="entry name" value="Zn peptidases"/>
    <property type="match status" value="1"/>
</dbReference>
<reference evidence="6 7" key="1">
    <citation type="submission" date="2020-03" db="EMBL/GenBank/DDBJ databases">
        <title>Metabolic flexibility allows generalist bacteria to become dominant in a frequently disturbed ecosystem.</title>
        <authorList>
            <person name="Chen Y.-J."/>
            <person name="Leung P.M."/>
            <person name="Bay S.K."/>
            <person name="Hugenholtz P."/>
            <person name="Kessler A.J."/>
            <person name="Shelley G."/>
            <person name="Waite D.W."/>
            <person name="Cook P.L."/>
            <person name="Greening C."/>
        </authorList>
    </citation>
    <scope>NUCLEOTIDE SEQUENCE [LARGE SCALE GENOMIC DNA]</scope>
    <source>
        <strain evidence="6">SS_bin_28</strain>
    </source>
</reference>
<comment type="caution">
    <text evidence="6">The sequence shown here is derived from an EMBL/GenBank/DDBJ whole genome shotgun (WGS) entry which is preliminary data.</text>
</comment>
<dbReference type="GO" id="GO:0046872">
    <property type="term" value="F:metal ion binding"/>
    <property type="evidence" value="ECO:0007669"/>
    <property type="project" value="UniProtKB-KW"/>
</dbReference>
<proteinExistence type="predicted"/>
<evidence type="ECO:0000313" key="6">
    <source>
        <dbReference type="EMBL" id="NNF07600.1"/>
    </source>
</evidence>
<dbReference type="GO" id="GO:0005829">
    <property type="term" value="C:cytosol"/>
    <property type="evidence" value="ECO:0007669"/>
    <property type="project" value="TreeGrafter"/>
</dbReference>
<accession>A0A7Y2EAK8</accession>
<dbReference type="Proteomes" id="UP000547674">
    <property type="component" value="Unassembled WGS sequence"/>
</dbReference>
<dbReference type="EMBL" id="JABDJR010000505">
    <property type="protein sequence ID" value="NNF07600.1"/>
    <property type="molecule type" value="Genomic_DNA"/>
</dbReference>
<dbReference type="PANTHER" id="PTHR15162">
    <property type="entry name" value="ASPARTOACYLASE"/>
    <property type="match status" value="1"/>
</dbReference>
<dbReference type="AlphaFoldDB" id="A0A7Y2EAK8"/>
<name>A0A7Y2EAK8_UNCEI</name>
<comment type="cofactor">
    <cofactor evidence="1">
        <name>Zn(2+)</name>
        <dbReference type="ChEBI" id="CHEBI:29105"/>
    </cofactor>
</comment>
<evidence type="ECO:0000256" key="3">
    <source>
        <dbReference type="ARBA" id="ARBA00022801"/>
    </source>
</evidence>
<dbReference type="SUPFAM" id="SSF53187">
    <property type="entry name" value="Zn-dependent exopeptidases"/>
    <property type="match status" value="1"/>
</dbReference>
<evidence type="ECO:0000259" key="5">
    <source>
        <dbReference type="Pfam" id="PF24827"/>
    </source>
</evidence>
<protein>
    <submittedName>
        <fullName evidence="6">Aspartoacylase</fullName>
    </submittedName>
</protein>
<gene>
    <name evidence="6" type="ORF">HKN21_12630</name>
</gene>
<sequence length="234" mass="25741">MGGIHGNEPAGVLAAERVLQALEARQTEAHGTFIAFRGNTRALAQQIRYLEDDLNRMWSAERVQALQTARDPESASPESQELLELLSSLNEAIGASDGPVYLLDLHTTSADGAPFATIGDTLRNRKFARSFPLPVILGLEEQIDGPMLEYMNDRGVITMGVEGGQHDSPKSIDTHEAVLWNALVRAGVIAREEIPNFQYHRDHLRSSSNGAPGLMAIRYRHDIKSKDKFVMDPG</sequence>
<evidence type="ECO:0000256" key="4">
    <source>
        <dbReference type="ARBA" id="ARBA00022833"/>
    </source>
</evidence>
<dbReference type="Pfam" id="PF24827">
    <property type="entry name" value="AstE_AspA_cat"/>
    <property type="match status" value="1"/>
</dbReference>
<dbReference type="PANTHER" id="PTHR15162:SF7">
    <property type="entry name" value="SUCCINYLGLUTAMATE DESUCCINYLASE"/>
    <property type="match status" value="1"/>
</dbReference>
<dbReference type="GO" id="GO:0016788">
    <property type="term" value="F:hydrolase activity, acting on ester bonds"/>
    <property type="evidence" value="ECO:0007669"/>
    <property type="project" value="InterPro"/>
</dbReference>
<evidence type="ECO:0000256" key="1">
    <source>
        <dbReference type="ARBA" id="ARBA00001947"/>
    </source>
</evidence>
<dbReference type="InterPro" id="IPR055438">
    <property type="entry name" value="AstE_AspA_cat"/>
</dbReference>
<feature type="non-terminal residue" evidence="6">
    <location>
        <position position="234"/>
    </location>
</feature>
<feature type="domain" description="Succinylglutamate desuccinylase/Aspartoacylase catalytic" evidence="5">
    <location>
        <begin position="1"/>
        <end position="140"/>
    </location>
</feature>
<keyword evidence="2" id="KW-0479">Metal-binding</keyword>
<evidence type="ECO:0000313" key="7">
    <source>
        <dbReference type="Proteomes" id="UP000547674"/>
    </source>
</evidence>